<dbReference type="PANTHER" id="PTHR43080">
    <property type="entry name" value="CBS DOMAIN-CONTAINING PROTEIN CBSX3, MITOCHONDRIAL"/>
    <property type="match status" value="1"/>
</dbReference>
<keyword evidence="5" id="KW-1185">Reference proteome</keyword>
<evidence type="ECO:0000313" key="4">
    <source>
        <dbReference type="EMBL" id="MBN7824306.1"/>
    </source>
</evidence>
<dbReference type="InterPro" id="IPR000644">
    <property type="entry name" value="CBS_dom"/>
</dbReference>
<dbReference type="Proteomes" id="UP000664654">
    <property type="component" value="Unassembled WGS sequence"/>
</dbReference>
<evidence type="ECO:0000313" key="5">
    <source>
        <dbReference type="Proteomes" id="UP000664654"/>
    </source>
</evidence>
<dbReference type="InterPro" id="IPR046342">
    <property type="entry name" value="CBS_dom_sf"/>
</dbReference>
<dbReference type="PROSITE" id="PS51371">
    <property type="entry name" value="CBS"/>
    <property type="match status" value="2"/>
</dbReference>
<sequence>MQIKNIMSKGGTLVNPETSIQEAADRMLEQEVGFLLVGEQDRLKGTVTDRDIVLQVVAKGLDPRTTKIRDLLSTGDIMYCRESQEVEEVADSMSDNQVRRMPVVDEDKRLVGVVSIGDLAQHLQAERVGKLLKSITSDRG</sequence>
<gene>
    <name evidence="4" type="ORF">J0A66_03600</name>
</gene>
<evidence type="ECO:0000256" key="1">
    <source>
        <dbReference type="ARBA" id="ARBA00023122"/>
    </source>
</evidence>
<dbReference type="InterPro" id="IPR051257">
    <property type="entry name" value="Diverse_CBS-Domain"/>
</dbReference>
<accession>A0A939DM43</accession>
<evidence type="ECO:0000259" key="3">
    <source>
        <dbReference type="PROSITE" id="PS51371"/>
    </source>
</evidence>
<comment type="caution">
    <text evidence="4">The sequence shown here is derived from an EMBL/GenBank/DDBJ whole genome shotgun (WGS) entry which is preliminary data.</text>
</comment>
<dbReference type="RefSeq" id="WP_206572427.1">
    <property type="nucleotide sequence ID" value="NZ_JAFKCV010000002.1"/>
</dbReference>
<proteinExistence type="predicted"/>
<feature type="domain" description="CBS" evidence="3">
    <location>
        <begin position="72"/>
        <end position="131"/>
    </location>
</feature>
<dbReference type="SUPFAM" id="SSF54631">
    <property type="entry name" value="CBS-domain pair"/>
    <property type="match status" value="1"/>
</dbReference>
<evidence type="ECO:0000256" key="2">
    <source>
        <dbReference type="PROSITE-ProRule" id="PRU00703"/>
    </source>
</evidence>
<protein>
    <submittedName>
        <fullName evidence="4">CBS domain-containing protein</fullName>
    </submittedName>
</protein>
<organism evidence="4 5">
    <name type="scientific">Bowmanella dokdonensis</name>
    <dbReference type="NCBI Taxonomy" id="751969"/>
    <lineage>
        <taxon>Bacteria</taxon>
        <taxon>Pseudomonadati</taxon>
        <taxon>Pseudomonadota</taxon>
        <taxon>Gammaproteobacteria</taxon>
        <taxon>Alteromonadales</taxon>
        <taxon>Alteromonadaceae</taxon>
        <taxon>Bowmanella</taxon>
    </lineage>
</organism>
<dbReference type="Gene3D" id="3.10.580.10">
    <property type="entry name" value="CBS-domain"/>
    <property type="match status" value="1"/>
</dbReference>
<keyword evidence="1 2" id="KW-0129">CBS domain</keyword>
<dbReference type="AlphaFoldDB" id="A0A939DM43"/>
<dbReference type="CDD" id="cd04622">
    <property type="entry name" value="CBS_pair_HRP1_like"/>
    <property type="match status" value="1"/>
</dbReference>
<dbReference type="SMART" id="SM00116">
    <property type="entry name" value="CBS"/>
    <property type="match status" value="2"/>
</dbReference>
<dbReference type="PANTHER" id="PTHR43080:SF2">
    <property type="entry name" value="CBS DOMAIN-CONTAINING PROTEIN"/>
    <property type="match status" value="1"/>
</dbReference>
<feature type="domain" description="CBS" evidence="3">
    <location>
        <begin position="7"/>
        <end position="63"/>
    </location>
</feature>
<dbReference type="EMBL" id="JAFKCV010000002">
    <property type="protein sequence ID" value="MBN7824306.1"/>
    <property type="molecule type" value="Genomic_DNA"/>
</dbReference>
<reference evidence="4" key="1">
    <citation type="submission" date="2021-03" db="EMBL/GenBank/DDBJ databases">
        <title>novel species isolated from a fishpond in China.</title>
        <authorList>
            <person name="Lu H."/>
            <person name="Cai Z."/>
        </authorList>
    </citation>
    <scope>NUCLEOTIDE SEQUENCE</scope>
    <source>
        <strain evidence="4">JCM 30855</strain>
    </source>
</reference>
<dbReference type="Pfam" id="PF00571">
    <property type="entry name" value="CBS"/>
    <property type="match status" value="2"/>
</dbReference>
<name>A0A939DM43_9ALTE</name>